<evidence type="ECO:0000259" key="5">
    <source>
        <dbReference type="PROSITE" id="PS51918"/>
    </source>
</evidence>
<evidence type="ECO:0000256" key="2">
    <source>
        <dbReference type="ARBA" id="ARBA00022723"/>
    </source>
</evidence>
<proteinExistence type="predicted"/>
<dbReference type="Pfam" id="PF04055">
    <property type="entry name" value="Radical_SAM"/>
    <property type="match status" value="1"/>
</dbReference>
<evidence type="ECO:0000256" key="4">
    <source>
        <dbReference type="ARBA" id="ARBA00023014"/>
    </source>
</evidence>
<dbReference type="CDD" id="cd21109">
    <property type="entry name" value="SPASM"/>
    <property type="match status" value="1"/>
</dbReference>
<dbReference type="SFLD" id="SFLDS00029">
    <property type="entry name" value="Radical_SAM"/>
    <property type="match status" value="1"/>
</dbReference>
<accession>A0A3Q9KRS1</accession>
<dbReference type="RefSeq" id="WP_127177369.1">
    <property type="nucleotide sequence ID" value="NZ_CP029078.1"/>
</dbReference>
<reference evidence="6 8" key="2">
    <citation type="submission" date="2018-12" db="EMBL/GenBank/DDBJ databases">
        <title>Streptomyces griseoviridis F1-27 complete genome.</title>
        <authorList>
            <person name="Mariita R.M."/>
            <person name="Sello J.K."/>
        </authorList>
    </citation>
    <scope>NUCLEOTIDE SEQUENCE [LARGE SCALE GENOMIC DNA]</scope>
    <source>
        <strain evidence="6 8">F1-27</strain>
    </source>
</reference>
<gene>
    <name evidence="7" type="ORF">DDJ31_29980</name>
    <name evidence="6" type="ORF">ELQ87_09345</name>
</gene>
<reference evidence="7 9" key="1">
    <citation type="submission" date="2018-04" db="EMBL/GenBank/DDBJ databases">
        <title>Complete genome sequences of Streptomyces griseoviridis K61 and characterization of antagonistic properties of biological control agents.</title>
        <authorList>
            <person name="Mariita R.M."/>
            <person name="Sello J.K."/>
        </authorList>
    </citation>
    <scope>NUCLEOTIDE SEQUENCE [LARGE SCALE GENOMIC DNA]</scope>
    <source>
        <strain evidence="7 9">K61</strain>
    </source>
</reference>
<keyword evidence="4" id="KW-0411">Iron-sulfur</keyword>
<dbReference type="EMBL" id="CP034687">
    <property type="protein sequence ID" value="AZS84468.1"/>
    <property type="molecule type" value="Genomic_DNA"/>
</dbReference>
<dbReference type="Pfam" id="PF13186">
    <property type="entry name" value="SPASM"/>
    <property type="match status" value="1"/>
</dbReference>
<dbReference type="SUPFAM" id="SSF102114">
    <property type="entry name" value="Radical SAM enzymes"/>
    <property type="match status" value="1"/>
</dbReference>
<evidence type="ECO:0000256" key="1">
    <source>
        <dbReference type="ARBA" id="ARBA00022691"/>
    </source>
</evidence>
<dbReference type="InterPro" id="IPR050377">
    <property type="entry name" value="Radical_SAM_PqqE_MftC-like"/>
</dbReference>
<name>A0A3Q9KRS1_STRGD</name>
<dbReference type="EMBL" id="CP029078">
    <property type="protein sequence ID" value="QCN88675.1"/>
    <property type="molecule type" value="Genomic_DNA"/>
</dbReference>
<dbReference type="GO" id="GO:0051536">
    <property type="term" value="F:iron-sulfur cluster binding"/>
    <property type="evidence" value="ECO:0007669"/>
    <property type="project" value="UniProtKB-KW"/>
</dbReference>
<dbReference type="OrthoDB" id="9782387at2"/>
<dbReference type="GO" id="GO:0046872">
    <property type="term" value="F:metal ion binding"/>
    <property type="evidence" value="ECO:0007669"/>
    <property type="project" value="UniProtKB-KW"/>
</dbReference>
<dbReference type="PROSITE" id="PS51918">
    <property type="entry name" value="RADICAL_SAM"/>
    <property type="match status" value="1"/>
</dbReference>
<keyword evidence="3" id="KW-0408">Iron</keyword>
<evidence type="ECO:0000313" key="6">
    <source>
        <dbReference type="EMBL" id="AZS84468.1"/>
    </source>
</evidence>
<dbReference type="PANTHER" id="PTHR11228:SF7">
    <property type="entry name" value="PQQA PEPTIDE CYCLASE"/>
    <property type="match status" value="1"/>
</dbReference>
<dbReference type="InterPro" id="IPR058240">
    <property type="entry name" value="rSAM_sf"/>
</dbReference>
<sequence>MSNVVQTNPLAPFVRSDLPGRFNELDVLRRHWARFAAVSQGAVVPPYEVLIHPSSGCNLRCAWCIGDHVPVELWDEQREQLVMLDAAKDALDRLPDHLASPENMLKLIGGIVDYEVAAPYRQGGEDRSDVFKVEAVSFSGLIGEPLVARKALIPAFTLLAERGIRYGIFTNAVLMDDACIEALLPAGYVHISIDAGTPETYADLKYGGRKAGKVMFERALANLTRLVQRRAETGSDVEINTSFVMYPENYHEVYAAACLIRQAGADSLRLKQDNSGERPLNPEQASHASRLIEQIRSDLTTETFRLLEIHKVGQTAEMARTCSTCSITDLMAAVGSDGCLYPCNYHPRPGGFSYGSALDESFASVWEGQLRRELRSQLPVICPKVCDPFKNRSNRLLAEAKQVVATSGIDRLEGHVADLVNGGAYLIER</sequence>
<dbReference type="Proteomes" id="UP000271291">
    <property type="component" value="Chromosome"/>
</dbReference>
<evidence type="ECO:0000313" key="7">
    <source>
        <dbReference type="EMBL" id="QCN88675.1"/>
    </source>
</evidence>
<dbReference type="SFLD" id="SFLDG01067">
    <property type="entry name" value="SPASM/twitch_domain_containing"/>
    <property type="match status" value="1"/>
</dbReference>
<keyword evidence="9" id="KW-1185">Reference proteome</keyword>
<feature type="domain" description="Radical SAM core" evidence="5">
    <location>
        <begin position="43"/>
        <end position="320"/>
    </location>
</feature>
<evidence type="ECO:0000313" key="8">
    <source>
        <dbReference type="Proteomes" id="UP000271291"/>
    </source>
</evidence>
<dbReference type="InterPro" id="IPR007197">
    <property type="entry name" value="rSAM"/>
</dbReference>
<dbReference type="InterPro" id="IPR023885">
    <property type="entry name" value="4Fe4S-binding_SPASM_dom"/>
</dbReference>
<dbReference type="InterPro" id="IPR013785">
    <property type="entry name" value="Aldolase_TIM"/>
</dbReference>
<dbReference type="GO" id="GO:0003824">
    <property type="term" value="F:catalytic activity"/>
    <property type="evidence" value="ECO:0007669"/>
    <property type="project" value="InterPro"/>
</dbReference>
<keyword evidence="1" id="KW-0949">S-adenosyl-L-methionine</keyword>
<dbReference type="Proteomes" id="UP000501753">
    <property type="component" value="Chromosome"/>
</dbReference>
<protein>
    <submittedName>
        <fullName evidence="6">Radical SAM protein</fullName>
    </submittedName>
</protein>
<evidence type="ECO:0000313" key="9">
    <source>
        <dbReference type="Proteomes" id="UP000501753"/>
    </source>
</evidence>
<dbReference type="KEGG" id="sgd:ELQ87_09345"/>
<keyword evidence="2" id="KW-0479">Metal-binding</keyword>
<dbReference type="PANTHER" id="PTHR11228">
    <property type="entry name" value="RADICAL SAM DOMAIN PROTEIN"/>
    <property type="match status" value="1"/>
</dbReference>
<dbReference type="AlphaFoldDB" id="A0A3Q9KRS1"/>
<organism evidence="6 8">
    <name type="scientific">Streptomyces griseoviridis</name>
    <dbReference type="NCBI Taxonomy" id="45398"/>
    <lineage>
        <taxon>Bacteria</taxon>
        <taxon>Bacillati</taxon>
        <taxon>Actinomycetota</taxon>
        <taxon>Actinomycetes</taxon>
        <taxon>Kitasatosporales</taxon>
        <taxon>Streptomycetaceae</taxon>
        <taxon>Streptomyces</taxon>
    </lineage>
</organism>
<evidence type="ECO:0000256" key="3">
    <source>
        <dbReference type="ARBA" id="ARBA00023004"/>
    </source>
</evidence>
<dbReference type="Gene3D" id="3.20.20.70">
    <property type="entry name" value="Aldolase class I"/>
    <property type="match status" value="1"/>
</dbReference>